<reference evidence="2 3" key="1">
    <citation type="submission" date="2019-01" db="EMBL/GenBank/DDBJ databases">
        <title>Nocardioides guangzhouensis sp. nov., an actinobacterium isolated from soil.</title>
        <authorList>
            <person name="Fu Y."/>
            <person name="Cai Y."/>
            <person name="Lin Z."/>
            <person name="Chen P."/>
        </authorList>
    </citation>
    <scope>NUCLEOTIDE SEQUENCE [LARGE SCALE GENOMIC DNA]</scope>
    <source>
        <strain evidence="2 3">NBRC 105384</strain>
    </source>
</reference>
<accession>A0A4Q5IYX3</accession>
<evidence type="ECO:0000313" key="3">
    <source>
        <dbReference type="Proteomes" id="UP000291189"/>
    </source>
</evidence>
<dbReference type="AlphaFoldDB" id="A0A4Q5IYX3"/>
<dbReference type="SUPFAM" id="SSF159888">
    <property type="entry name" value="YdhG-like"/>
    <property type="match status" value="1"/>
</dbReference>
<gene>
    <name evidence="2" type="ORF">ETU37_17390</name>
</gene>
<feature type="domain" description="YdhG-like" evidence="1">
    <location>
        <begin position="53"/>
        <end position="148"/>
    </location>
</feature>
<name>A0A4Q5IYX3_9ACTN</name>
<dbReference type="EMBL" id="SDPU01000032">
    <property type="protein sequence ID" value="RYU10185.1"/>
    <property type="molecule type" value="Genomic_DNA"/>
</dbReference>
<protein>
    <submittedName>
        <fullName evidence="2">DUF1801 domain-containing protein</fullName>
    </submittedName>
</protein>
<sequence>MDPACERTAAPRIRRRTQVGGDGRAASRHDRAMTDNHDAAVDAWFADYDNPQKDLVLAVREVVLGADPRVSETIKWKAPTFMYRGNLASFYPKSKQHASLMFHTGATLPDPTGLLEGEGDTSRVARFLDADDLAAKADALRGLVHAWIEQRG</sequence>
<dbReference type="Pfam" id="PF08818">
    <property type="entry name" value="DUF1801"/>
    <property type="match status" value="1"/>
</dbReference>
<proteinExistence type="predicted"/>
<dbReference type="Gene3D" id="3.90.1150.200">
    <property type="match status" value="1"/>
</dbReference>
<evidence type="ECO:0000313" key="2">
    <source>
        <dbReference type="EMBL" id="RYU10185.1"/>
    </source>
</evidence>
<evidence type="ECO:0000259" key="1">
    <source>
        <dbReference type="Pfam" id="PF08818"/>
    </source>
</evidence>
<comment type="caution">
    <text evidence="2">The sequence shown here is derived from an EMBL/GenBank/DDBJ whole genome shotgun (WGS) entry which is preliminary data.</text>
</comment>
<keyword evidence="3" id="KW-1185">Reference proteome</keyword>
<dbReference type="Proteomes" id="UP000291189">
    <property type="component" value="Unassembled WGS sequence"/>
</dbReference>
<organism evidence="2 3">
    <name type="scientific">Nocardioides iriomotensis</name>
    <dbReference type="NCBI Taxonomy" id="715784"/>
    <lineage>
        <taxon>Bacteria</taxon>
        <taxon>Bacillati</taxon>
        <taxon>Actinomycetota</taxon>
        <taxon>Actinomycetes</taxon>
        <taxon>Propionibacteriales</taxon>
        <taxon>Nocardioidaceae</taxon>
        <taxon>Nocardioides</taxon>
    </lineage>
</organism>
<dbReference type="InterPro" id="IPR014922">
    <property type="entry name" value="YdhG-like"/>
</dbReference>
<dbReference type="OrthoDB" id="9811812at2"/>